<dbReference type="OrthoDB" id="2111131at2"/>
<reference evidence="3" key="1">
    <citation type="submission" date="2015-06" db="EMBL/GenBank/DDBJ databases">
        <authorList>
            <person name="Liu B."/>
            <person name="Wang J."/>
            <person name="Zhu Y."/>
            <person name="Liu G."/>
            <person name="Chen Q."/>
            <person name="Zheng C."/>
            <person name="Che J."/>
            <person name="Ge C."/>
            <person name="Shi H."/>
            <person name="Pan Z."/>
            <person name="Liu X."/>
        </authorList>
    </citation>
    <scope>NUCLEOTIDE SEQUENCE [LARGE SCALE GENOMIC DNA]</scope>
    <source>
        <strain evidence="3">DSM 16346</strain>
    </source>
</reference>
<evidence type="ECO:0000256" key="2">
    <source>
        <dbReference type="SAM" id="SignalP"/>
    </source>
</evidence>
<evidence type="ECO:0000256" key="1">
    <source>
        <dbReference type="SAM" id="MobiDB-lite"/>
    </source>
</evidence>
<keyword evidence="2" id="KW-0732">Signal</keyword>
<protein>
    <recommendedName>
        <fullName evidence="5">Lipoprotein</fullName>
    </recommendedName>
</protein>
<sequence>MKKSMMLFASITLAGTVLVACGNDSENAANTANTENNSQEESTDSQSSDQSKEMSVDESATAKQVDAYKAITDELNKMKEDQEVDWDLVESTYTSDLKSAVNEIDNEFDQFITTGIQAGTSGELEENVARQMIDKGTQSYFYQKQKSLQQAVIDAKDADKNDEAMLHFEEIKLLVENVFVPTAEKRDSYYELEGESSIVENINSGLTAQEEALSSEEGMEDFAVAKQITDKSIYRSYYLASNSYAEKIEEAVNAGDSEELQIMQTEALGFYQAIKGSLAGGDEEAAAKLSELFDISNEPASIKADEVSNLFVKAFAGKIKGYHEKVAEMAEEGKITDSKEAAMEANVFLKAIEMPVTDAIGQEEADALYADATSWYEAIDNDNAEEANKLSEQILSELQSVVE</sequence>
<dbReference type="PATRIC" id="fig|157733.3.peg.1405"/>
<evidence type="ECO:0000313" key="4">
    <source>
        <dbReference type="Proteomes" id="UP000035996"/>
    </source>
</evidence>
<evidence type="ECO:0000313" key="3">
    <source>
        <dbReference type="EMBL" id="KMM37465.1"/>
    </source>
</evidence>
<comment type="caution">
    <text evidence="3">The sequence shown here is derived from an EMBL/GenBank/DDBJ whole genome shotgun (WGS) entry which is preliminary data.</text>
</comment>
<dbReference type="RefSeq" id="WP_048312469.1">
    <property type="nucleotide sequence ID" value="NZ_CP119526.1"/>
</dbReference>
<organism evidence="3 4">
    <name type="scientific">Guptibacillus hwajinpoensis</name>
    <dbReference type="NCBI Taxonomy" id="208199"/>
    <lineage>
        <taxon>Bacteria</taxon>
        <taxon>Bacillati</taxon>
        <taxon>Bacillota</taxon>
        <taxon>Bacilli</taxon>
        <taxon>Bacillales</taxon>
        <taxon>Guptibacillaceae</taxon>
        <taxon>Guptibacillus</taxon>
    </lineage>
</organism>
<dbReference type="Proteomes" id="UP000035996">
    <property type="component" value="Unassembled WGS sequence"/>
</dbReference>
<dbReference type="PROSITE" id="PS51257">
    <property type="entry name" value="PROKAR_LIPOPROTEIN"/>
    <property type="match status" value="1"/>
</dbReference>
<dbReference type="AlphaFoldDB" id="A0A0J6CWA7"/>
<accession>A0A0J6CWA7</accession>
<feature type="chain" id="PRO_5038675609" description="Lipoprotein" evidence="2">
    <location>
        <begin position="20"/>
        <end position="403"/>
    </location>
</feature>
<keyword evidence="4" id="KW-1185">Reference proteome</keyword>
<dbReference type="STRING" id="157733.AB986_16580"/>
<dbReference type="EMBL" id="LELK01000004">
    <property type="protein sequence ID" value="KMM37465.1"/>
    <property type="molecule type" value="Genomic_DNA"/>
</dbReference>
<evidence type="ECO:0008006" key="5">
    <source>
        <dbReference type="Google" id="ProtNLM"/>
    </source>
</evidence>
<name>A0A0J6CWA7_9BACL</name>
<feature type="region of interest" description="Disordered" evidence="1">
    <location>
        <begin position="26"/>
        <end position="61"/>
    </location>
</feature>
<feature type="compositionally biased region" description="Low complexity" evidence="1">
    <location>
        <begin position="26"/>
        <end position="49"/>
    </location>
</feature>
<proteinExistence type="predicted"/>
<gene>
    <name evidence="3" type="ORF">AB986_16580</name>
</gene>
<feature type="signal peptide" evidence="2">
    <location>
        <begin position="1"/>
        <end position="19"/>
    </location>
</feature>